<accession>A0AAE0NXF3</accession>
<comment type="caution">
    <text evidence="1">The sequence shown here is derived from an EMBL/GenBank/DDBJ whole genome shotgun (WGS) entry which is preliminary data.</text>
</comment>
<name>A0AAE0NXF3_9PEZI</name>
<keyword evidence="2" id="KW-1185">Reference proteome</keyword>
<protein>
    <submittedName>
        <fullName evidence="1">Uncharacterized protein</fullName>
    </submittedName>
</protein>
<reference evidence="1" key="1">
    <citation type="journal article" date="2023" name="Mol. Phylogenet. Evol.">
        <title>Genome-scale phylogeny and comparative genomics of the fungal order Sordariales.</title>
        <authorList>
            <person name="Hensen N."/>
            <person name="Bonometti L."/>
            <person name="Westerberg I."/>
            <person name="Brannstrom I.O."/>
            <person name="Guillou S."/>
            <person name="Cros-Aarteil S."/>
            <person name="Calhoun S."/>
            <person name="Haridas S."/>
            <person name="Kuo A."/>
            <person name="Mondo S."/>
            <person name="Pangilinan J."/>
            <person name="Riley R."/>
            <person name="LaButti K."/>
            <person name="Andreopoulos B."/>
            <person name="Lipzen A."/>
            <person name="Chen C."/>
            <person name="Yan M."/>
            <person name="Daum C."/>
            <person name="Ng V."/>
            <person name="Clum A."/>
            <person name="Steindorff A."/>
            <person name="Ohm R.A."/>
            <person name="Martin F."/>
            <person name="Silar P."/>
            <person name="Natvig D.O."/>
            <person name="Lalanne C."/>
            <person name="Gautier V."/>
            <person name="Ament-Velasquez S.L."/>
            <person name="Kruys A."/>
            <person name="Hutchinson M.I."/>
            <person name="Powell A.J."/>
            <person name="Barry K."/>
            <person name="Miller A.N."/>
            <person name="Grigoriev I.V."/>
            <person name="Debuchy R."/>
            <person name="Gladieux P."/>
            <person name="Hiltunen Thoren M."/>
            <person name="Johannesson H."/>
        </authorList>
    </citation>
    <scope>NUCLEOTIDE SEQUENCE</scope>
    <source>
        <strain evidence="1">CBS 232.78</strain>
    </source>
</reference>
<proteinExistence type="predicted"/>
<organism evidence="1 2">
    <name type="scientific">Podospora didyma</name>
    <dbReference type="NCBI Taxonomy" id="330526"/>
    <lineage>
        <taxon>Eukaryota</taxon>
        <taxon>Fungi</taxon>
        <taxon>Dikarya</taxon>
        <taxon>Ascomycota</taxon>
        <taxon>Pezizomycotina</taxon>
        <taxon>Sordariomycetes</taxon>
        <taxon>Sordariomycetidae</taxon>
        <taxon>Sordariales</taxon>
        <taxon>Podosporaceae</taxon>
        <taxon>Podospora</taxon>
    </lineage>
</organism>
<evidence type="ECO:0000313" key="1">
    <source>
        <dbReference type="EMBL" id="KAK3389568.1"/>
    </source>
</evidence>
<dbReference type="Proteomes" id="UP001285441">
    <property type="component" value="Unassembled WGS sequence"/>
</dbReference>
<sequence>MRRLAGLQLGAIVNSATDVQMNGLVGALRGQQLKPLLVNGPRQPRFKSGKRVRMARRGGRSFVRRNWALFAAPTGSNGGSKSNPQIGLSSQPFHAMPRISVSRILAARRSKQILNAKNRGPEQHSMAQLLAVFSAPRSHWLLWTCWYQDGIKQAYVPLLWYHWARLANDFTDRSGGSCESQPLAPGCQAN</sequence>
<reference evidence="1" key="2">
    <citation type="submission" date="2023-06" db="EMBL/GenBank/DDBJ databases">
        <authorList>
            <consortium name="Lawrence Berkeley National Laboratory"/>
            <person name="Haridas S."/>
            <person name="Hensen N."/>
            <person name="Bonometti L."/>
            <person name="Westerberg I."/>
            <person name="Brannstrom I.O."/>
            <person name="Guillou S."/>
            <person name="Cros-Aarteil S."/>
            <person name="Calhoun S."/>
            <person name="Kuo A."/>
            <person name="Mondo S."/>
            <person name="Pangilinan J."/>
            <person name="Riley R."/>
            <person name="LaButti K."/>
            <person name="Andreopoulos B."/>
            <person name="Lipzen A."/>
            <person name="Chen C."/>
            <person name="Yanf M."/>
            <person name="Daum C."/>
            <person name="Ng V."/>
            <person name="Clum A."/>
            <person name="Steindorff A."/>
            <person name="Ohm R."/>
            <person name="Martin F."/>
            <person name="Silar P."/>
            <person name="Natvig D."/>
            <person name="Lalanne C."/>
            <person name="Gautier V."/>
            <person name="Ament-velasquez S.L."/>
            <person name="Kruys A."/>
            <person name="Hutchinson M.I."/>
            <person name="Powell A.J."/>
            <person name="Barry K."/>
            <person name="Miller A.N."/>
            <person name="Grigoriev I.V."/>
            <person name="Debuchy R."/>
            <person name="Gladieux P."/>
            <person name="Thoren M.H."/>
            <person name="Johannesson H."/>
        </authorList>
    </citation>
    <scope>NUCLEOTIDE SEQUENCE</scope>
    <source>
        <strain evidence="1">CBS 232.78</strain>
    </source>
</reference>
<evidence type="ECO:0000313" key="2">
    <source>
        <dbReference type="Proteomes" id="UP001285441"/>
    </source>
</evidence>
<dbReference type="EMBL" id="JAULSW010000002">
    <property type="protein sequence ID" value="KAK3389568.1"/>
    <property type="molecule type" value="Genomic_DNA"/>
</dbReference>
<dbReference type="AlphaFoldDB" id="A0AAE0NXF3"/>
<gene>
    <name evidence="1" type="ORF">B0H63DRAFT_445750</name>
</gene>